<dbReference type="OrthoDB" id="650965at2759"/>
<dbReference type="GO" id="GO:0005634">
    <property type="term" value="C:nucleus"/>
    <property type="evidence" value="ECO:0007669"/>
    <property type="project" value="TreeGrafter"/>
</dbReference>
<dbReference type="PANTHER" id="PTHR33142">
    <property type="entry name" value="CYCLIN-DEPENDENT PROTEIN KINASE INHIBITOR SMR13"/>
    <property type="match status" value="1"/>
</dbReference>
<evidence type="ECO:0000256" key="1">
    <source>
        <dbReference type="ARBA" id="ARBA00023013"/>
    </source>
</evidence>
<sequence length="181" mass="20179">MDKERYVGAVEEEGWETPKRVECRIPAVFPCPPPPRKKPAAFAKRREPPKNGYFQPPDLEVLFALAPLREASCAEVTGGVLLLAEALEGMPVFMFLVQRQKGKASGEIFLARVVWRMWILADAGDQNMGFWQRTRRVFAGVLGLLKVVNNSEYSGSVIVTKFVLCSLGSCRTLKISGFFVV</sequence>
<comment type="caution">
    <text evidence="3">The sequence shown here is derived from an EMBL/GenBank/DDBJ whole genome shotgun (WGS) entry which is preliminary data.</text>
</comment>
<protein>
    <submittedName>
        <fullName evidence="3">Uncharacterized protein</fullName>
    </submittedName>
</protein>
<dbReference type="InterPro" id="IPR040389">
    <property type="entry name" value="SMR"/>
</dbReference>
<keyword evidence="2" id="KW-0131">Cell cycle</keyword>
<accession>A0A843XMM4</accession>
<dbReference type="GO" id="GO:0004860">
    <property type="term" value="F:protein kinase inhibitor activity"/>
    <property type="evidence" value="ECO:0007669"/>
    <property type="project" value="UniProtKB-KW"/>
</dbReference>
<evidence type="ECO:0000313" key="4">
    <source>
        <dbReference type="Proteomes" id="UP000652761"/>
    </source>
</evidence>
<proteinExistence type="predicted"/>
<evidence type="ECO:0000256" key="2">
    <source>
        <dbReference type="ARBA" id="ARBA00023306"/>
    </source>
</evidence>
<organism evidence="3 4">
    <name type="scientific">Colocasia esculenta</name>
    <name type="common">Wild taro</name>
    <name type="synonym">Arum esculentum</name>
    <dbReference type="NCBI Taxonomy" id="4460"/>
    <lineage>
        <taxon>Eukaryota</taxon>
        <taxon>Viridiplantae</taxon>
        <taxon>Streptophyta</taxon>
        <taxon>Embryophyta</taxon>
        <taxon>Tracheophyta</taxon>
        <taxon>Spermatophyta</taxon>
        <taxon>Magnoliopsida</taxon>
        <taxon>Liliopsida</taxon>
        <taxon>Araceae</taxon>
        <taxon>Aroideae</taxon>
        <taxon>Colocasieae</taxon>
        <taxon>Colocasia</taxon>
    </lineage>
</organism>
<dbReference type="PANTHER" id="PTHR33142:SF15">
    <property type="entry name" value="CYCLIN-DEPENDENT PROTEIN KINASE INHIBITOR SMR4"/>
    <property type="match status" value="1"/>
</dbReference>
<keyword evidence="1" id="KW-0649">Protein kinase inhibitor</keyword>
<dbReference type="EMBL" id="NMUH01010460">
    <property type="protein sequence ID" value="MQM20984.1"/>
    <property type="molecule type" value="Genomic_DNA"/>
</dbReference>
<keyword evidence="4" id="KW-1185">Reference proteome</keyword>
<dbReference type="Proteomes" id="UP000652761">
    <property type="component" value="Unassembled WGS sequence"/>
</dbReference>
<name>A0A843XMM4_COLES</name>
<evidence type="ECO:0000313" key="3">
    <source>
        <dbReference type="EMBL" id="MQM20984.1"/>
    </source>
</evidence>
<dbReference type="AlphaFoldDB" id="A0A843XMM4"/>
<dbReference type="GO" id="GO:0032875">
    <property type="term" value="P:regulation of DNA endoreduplication"/>
    <property type="evidence" value="ECO:0007669"/>
    <property type="project" value="InterPro"/>
</dbReference>
<gene>
    <name evidence="3" type="ORF">Taro_054013</name>
</gene>
<reference evidence="3" key="1">
    <citation type="submission" date="2017-07" db="EMBL/GenBank/DDBJ databases">
        <title>Taro Niue Genome Assembly and Annotation.</title>
        <authorList>
            <person name="Atibalentja N."/>
            <person name="Keating K."/>
            <person name="Fields C.J."/>
        </authorList>
    </citation>
    <scope>NUCLEOTIDE SEQUENCE</scope>
    <source>
        <strain evidence="3">Niue_2</strain>
        <tissue evidence="3">Leaf</tissue>
    </source>
</reference>